<reference evidence="5 6" key="1">
    <citation type="submission" date="2023-08" db="EMBL/GenBank/DDBJ databases">
        <authorList>
            <person name="Palmer J.M."/>
        </authorList>
    </citation>
    <scope>NUCLEOTIDE SEQUENCE [LARGE SCALE GENOMIC DNA]</scope>
    <source>
        <strain evidence="5 6">TWF481</strain>
    </source>
</reference>
<dbReference type="PROSITE" id="PS50088">
    <property type="entry name" value="ANK_REPEAT"/>
    <property type="match status" value="2"/>
</dbReference>
<evidence type="ECO:0000256" key="1">
    <source>
        <dbReference type="ARBA" id="ARBA00022737"/>
    </source>
</evidence>
<dbReference type="Proteomes" id="UP001370758">
    <property type="component" value="Unassembled WGS sequence"/>
</dbReference>
<protein>
    <recommendedName>
        <fullName evidence="4">Nephrocystin 3-like N-terminal domain-containing protein</fullName>
    </recommendedName>
</protein>
<evidence type="ECO:0000313" key="6">
    <source>
        <dbReference type="Proteomes" id="UP001370758"/>
    </source>
</evidence>
<feature type="region of interest" description="Disordered" evidence="3">
    <location>
        <begin position="1842"/>
        <end position="1870"/>
    </location>
</feature>
<keyword evidence="2" id="KW-0040">ANK repeat</keyword>
<dbReference type="InterPro" id="IPR036770">
    <property type="entry name" value="Ankyrin_rpt-contain_sf"/>
</dbReference>
<dbReference type="InterPro" id="IPR056884">
    <property type="entry name" value="NPHP3-like_N"/>
</dbReference>
<dbReference type="PANTHER" id="PTHR10039:SF14">
    <property type="entry name" value="NACHT DOMAIN-CONTAINING PROTEIN"/>
    <property type="match status" value="1"/>
</dbReference>
<evidence type="ECO:0000259" key="4">
    <source>
        <dbReference type="Pfam" id="PF24883"/>
    </source>
</evidence>
<evidence type="ECO:0000256" key="2">
    <source>
        <dbReference type="PROSITE-ProRule" id="PRU00023"/>
    </source>
</evidence>
<evidence type="ECO:0000256" key="3">
    <source>
        <dbReference type="SAM" id="MobiDB-lite"/>
    </source>
</evidence>
<dbReference type="SMART" id="SM00248">
    <property type="entry name" value="ANK"/>
    <property type="match status" value="8"/>
</dbReference>
<feature type="region of interest" description="Disordered" evidence="3">
    <location>
        <begin position="720"/>
        <end position="751"/>
    </location>
</feature>
<name>A0AAV9WVF6_9PEZI</name>
<gene>
    <name evidence="5" type="ORF">TWF481_001023</name>
</gene>
<accession>A0AAV9WVF6</accession>
<dbReference type="Pfam" id="PF24883">
    <property type="entry name" value="NPHP3_N"/>
    <property type="match status" value="1"/>
</dbReference>
<dbReference type="InterPro" id="IPR043136">
    <property type="entry name" value="B30.2/SPRY_sf"/>
</dbReference>
<feature type="domain" description="Nephrocystin 3-like N-terminal" evidence="4">
    <location>
        <begin position="343"/>
        <end position="533"/>
    </location>
</feature>
<keyword evidence="1" id="KW-0677">Repeat</keyword>
<dbReference type="InterPro" id="IPR002110">
    <property type="entry name" value="Ankyrin_rpt"/>
</dbReference>
<proteinExistence type="predicted"/>
<dbReference type="EMBL" id="JAVHJL010000001">
    <property type="protein sequence ID" value="KAK6512131.1"/>
    <property type="molecule type" value="Genomic_DNA"/>
</dbReference>
<keyword evidence="6" id="KW-1185">Reference proteome</keyword>
<evidence type="ECO:0000313" key="5">
    <source>
        <dbReference type="EMBL" id="KAK6512131.1"/>
    </source>
</evidence>
<dbReference type="Gene3D" id="1.25.40.20">
    <property type="entry name" value="Ankyrin repeat-containing domain"/>
    <property type="match status" value="3"/>
</dbReference>
<feature type="repeat" description="ANK" evidence="2">
    <location>
        <begin position="1461"/>
        <end position="1493"/>
    </location>
</feature>
<dbReference type="PANTHER" id="PTHR10039">
    <property type="entry name" value="AMELOGENIN"/>
    <property type="match status" value="1"/>
</dbReference>
<feature type="repeat" description="ANK" evidence="2">
    <location>
        <begin position="1286"/>
        <end position="1318"/>
    </location>
</feature>
<dbReference type="Gene3D" id="2.60.120.920">
    <property type="match status" value="1"/>
</dbReference>
<comment type="caution">
    <text evidence="5">The sequence shown here is derived from an EMBL/GenBank/DDBJ whole genome shotgun (WGS) entry which is preliminary data.</text>
</comment>
<dbReference type="Pfam" id="PF13637">
    <property type="entry name" value="Ank_4"/>
    <property type="match status" value="1"/>
</dbReference>
<dbReference type="Pfam" id="PF00023">
    <property type="entry name" value="Ank"/>
    <property type="match status" value="2"/>
</dbReference>
<sequence length="1870" mass="210432">MEVASLIAAGGGYKATASMINVMEIRPITRRTTFQTKTSTPANQTPTTRKPLSKCFEEARQNFEKKVLDPSIKGDYKRAARIEEFLRGAKLDDLGKVCHDLSEQAEDKANNKASKLLMTLDQLKGAGDVLLQFAPESVSMVWFGISSLISIGSASVKTKLMICGACDSIANIMADCIRWESMTALMVNEGQNLDVWESDIPDLVFLILEFLWTARPHFDQSRAKRIASNLKEAFSKELQEGITAILDCYEALVKTMQGQFQESMLQGDFKTGQMLHQIRENLQSYVSIGVDLMSSLQKTTLLGELDRQQAKLTHPASYQLHFSTLNDRLNNIIHERNGRLAANWLFSENDYCRWKAFENESDTKAANLLCLRGPRGHGKSVAMMSIHRDIAATVLTRTVSVPEVYAPHGHPPLVCHFFFKKGERDIERSRSALESILYQLLGSNELRRDLDVLTAAINILNPGFFGSTDPSAPAGSTGKASENFQESLKSLCNTIRIIAAEIPVPVYLMVDALDECIDRAEQRFPEHLKSLVGSYDVDSDPSRKKSENLKLVISARDSIDVVGELADHQNAGASEPILPGGIKIVDITSEKNSSDLTEHLTHAVGEILSRRIEKLKYKDYYDSQLSRIVKIVHEKANGDFTLARLIIANLQQPSKETLEKRIKRLPSAIGEIYRASLESLTVDEQEFVVVALKWVVWSVSGLSVLEISDHYKEIYKDSDLDNKQTSDSDKDDTSDEGKAEPEYNSPFDDPEVKDTIYHLENAGRDFFRYDRNTGVVNVDISIREWIQSDNSESNALVKESRGFNKFRDSQGYTVFQFKLAPSFVRYGDTLSHLFDKKEAHMAITLDIFRTLNNPEFQDKYLPWPKSRLSSGTEALPTTVSDGEDKKISPRTKTRYEVEHWHDHILELQTWWTEDSINDSWWAELLTQISIFTKPETWCRWSIRQLRNTGNGQRFPEAEVHEMAAFHEPMHWACGMGLYLLVDVLVQQAKSPAQPSGEADLVQSRNLDQFRITRVSALANYYMKTSGMLQGASGPVVEMIKAREVSHHIAVSRLLEDMSSEDFVELISREAEPSHRNSIIELLTRSERHPERKGIVALVQEAADSQRELSAVELLCNREDIDGRTPLCLANTNPIIVKRLLKYGADINGYSLIHPALRVSPLRFALEQQYVEEMTSRGLGETVPTPPNLQSAEILILEGADLKAEGSREQGSLLHLAAEISNLKIFKLICVSGDWDIYATDDRGRTPLHRLFGGQRPRNADNEGLSILKMIINMKKEHDLINIEDNIGRNALAYAVQGGFIEAVETLVAMGVDLHDEDSNGANCFHHLSKWSMEGGIDQRIADILLQAGLDYTKPDKFGRTPLFYAARFGNWPLAHYFLEKYDKFVEMSPDNAATNPLLSPTNGNGKSLYHAAIKGAAKSFEGLNKTYKREHPDAIKFFKELHRVLSKYTDTTSLIIRSDRCGETPLHLAIENCCPQLVETILSINPDVSTIDDHLRSPLDVAIWLVAAMCNPRPQYQFLYTDEGHEDLVTILKHILSRAGSVSSLFPFSLYATLVKESELGYANVSTASRTYLAEVLDRYDAICKDLHGWHLFEYEAALNPRGSSGQRPRYLRKDLSPSPPSEHARLTRMDWVRRPTTMGLSDDGLEIFSIEPGLDKYEFFLSNHPLPPEDKMFYFEVTLSSRPSSFESSKVFCEVGIRSAGESPPEFACDLFNGRVSLWGTYEVEWPYYDLYRDVDHLVVKEQMPNPYEGCESLCFGCGINPVTKAFFSTIGGTVAFVCASGPDFVFFPFFGSSNYTGKARVNFGAEKFMYEPANSQDWQPDLPVKQINWVKADYLITDHSSDSSQGSGLGKRRFAEPSFPNQRGIWNL</sequence>
<dbReference type="SUPFAM" id="SSF48403">
    <property type="entry name" value="Ankyrin repeat"/>
    <property type="match status" value="1"/>
</dbReference>
<organism evidence="5 6">
    <name type="scientific">Arthrobotrys musiformis</name>
    <dbReference type="NCBI Taxonomy" id="47236"/>
    <lineage>
        <taxon>Eukaryota</taxon>
        <taxon>Fungi</taxon>
        <taxon>Dikarya</taxon>
        <taxon>Ascomycota</taxon>
        <taxon>Pezizomycotina</taxon>
        <taxon>Orbiliomycetes</taxon>
        <taxon>Orbiliales</taxon>
        <taxon>Orbiliaceae</taxon>
        <taxon>Arthrobotrys</taxon>
    </lineage>
</organism>
<feature type="region of interest" description="Disordered" evidence="3">
    <location>
        <begin position="1603"/>
        <end position="1624"/>
    </location>
</feature>